<dbReference type="PROSITE" id="PS50249">
    <property type="entry name" value="MPN"/>
    <property type="match status" value="1"/>
</dbReference>
<dbReference type="Pfam" id="PF01398">
    <property type="entry name" value="JAB"/>
    <property type="match status" value="1"/>
</dbReference>
<dbReference type="EMBL" id="KE163754">
    <property type="protein sequence ID" value="EPQ13701.1"/>
    <property type="molecule type" value="Genomic_DNA"/>
</dbReference>
<feature type="compositionally biased region" description="Basic and acidic residues" evidence="7">
    <location>
        <begin position="320"/>
        <end position="345"/>
    </location>
</feature>
<reference evidence="9 10" key="1">
    <citation type="journal article" date="2013" name="Nat. Commun.">
        <title>Genome analysis reveals insights into physiology and longevity of the Brandt's bat Myotis brandtii.</title>
        <authorList>
            <person name="Seim I."/>
            <person name="Fang X."/>
            <person name="Xiong Z."/>
            <person name="Lobanov A.V."/>
            <person name="Huang Z."/>
            <person name="Ma S."/>
            <person name="Feng Y."/>
            <person name="Turanov A.A."/>
            <person name="Zhu Y."/>
            <person name="Lenz T.L."/>
            <person name="Gerashchenko M.V."/>
            <person name="Fan D."/>
            <person name="Hee Yim S."/>
            <person name="Yao X."/>
            <person name="Jordan D."/>
            <person name="Xiong Y."/>
            <person name="Ma Y."/>
            <person name="Lyapunov A.N."/>
            <person name="Chen G."/>
            <person name="Kulakova O.I."/>
            <person name="Sun Y."/>
            <person name="Lee S.G."/>
            <person name="Bronson R.T."/>
            <person name="Moskalev A.A."/>
            <person name="Sunyaev S.R."/>
            <person name="Zhang G."/>
            <person name="Krogh A."/>
            <person name="Wang J."/>
            <person name="Gladyshev V.N."/>
        </authorList>
    </citation>
    <scope>NUCLEOTIDE SEQUENCE [LARGE SCALE GENOMIC DNA]</scope>
</reference>
<dbReference type="Gene3D" id="3.40.140.10">
    <property type="entry name" value="Cytidine Deaminase, domain 2"/>
    <property type="match status" value="1"/>
</dbReference>
<dbReference type="FunFam" id="3.40.140.10:FF:000009">
    <property type="entry name" value="26S proteasome non-ATPase regulatory subunit 7"/>
    <property type="match status" value="1"/>
</dbReference>
<evidence type="ECO:0000256" key="2">
    <source>
        <dbReference type="ARBA" id="ARBA00008568"/>
    </source>
</evidence>
<name>S7N9G6_MYOBR</name>
<evidence type="ECO:0000256" key="3">
    <source>
        <dbReference type="ARBA" id="ARBA00022942"/>
    </source>
</evidence>
<proteinExistence type="inferred from homology"/>
<evidence type="ECO:0000256" key="7">
    <source>
        <dbReference type="SAM" id="MobiDB-lite"/>
    </source>
</evidence>
<evidence type="ECO:0000256" key="1">
    <source>
        <dbReference type="ARBA" id="ARBA00002362"/>
    </source>
</evidence>
<comment type="function">
    <text evidence="1">Component of the 26S proteasome, a multiprotein complex involved in the ATP-dependent degradation of ubiquitinated proteins. This complex plays a key role in the maintenance of protein homeostasis by removing misfolded or damaged proteins, which could impair cellular functions, and by removing proteins whose functions are no longer required. Therefore, the proteasome participates in numerous cellular processes, including cell cycle progression, apoptosis, or DNA damage repair.</text>
</comment>
<organism evidence="9 10">
    <name type="scientific">Myotis brandtii</name>
    <name type="common">Brandt's bat</name>
    <dbReference type="NCBI Taxonomy" id="109478"/>
    <lineage>
        <taxon>Eukaryota</taxon>
        <taxon>Metazoa</taxon>
        <taxon>Chordata</taxon>
        <taxon>Craniata</taxon>
        <taxon>Vertebrata</taxon>
        <taxon>Euteleostomi</taxon>
        <taxon>Mammalia</taxon>
        <taxon>Eutheria</taxon>
        <taxon>Laurasiatheria</taxon>
        <taxon>Chiroptera</taxon>
        <taxon>Yangochiroptera</taxon>
        <taxon>Vespertilionidae</taxon>
        <taxon>Myotis</taxon>
    </lineage>
</organism>
<dbReference type="PANTHER" id="PTHR10540">
    <property type="entry name" value="EUKARYOTIC TRANSLATION INITIATION FACTOR 3 SUBUNIT F-RELATED"/>
    <property type="match status" value="1"/>
</dbReference>
<dbReference type="InterPro" id="IPR000555">
    <property type="entry name" value="JAMM/MPN+_dom"/>
</dbReference>
<dbReference type="eggNOG" id="KOG1556">
    <property type="taxonomic scope" value="Eukaryota"/>
</dbReference>
<evidence type="ECO:0000256" key="6">
    <source>
        <dbReference type="ARBA" id="ARBA00075094"/>
    </source>
</evidence>
<dbReference type="InterPro" id="IPR024969">
    <property type="entry name" value="EIF3F/CSN6-like_C"/>
</dbReference>
<dbReference type="SMART" id="SM00232">
    <property type="entry name" value="JAB_MPN"/>
    <property type="match status" value="1"/>
</dbReference>
<gene>
    <name evidence="9" type="ORF">D623_10026955</name>
</gene>
<evidence type="ECO:0000313" key="10">
    <source>
        <dbReference type="Proteomes" id="UP000052978"/>
    </source>
</evidence>
<evidence type="ECO:0000313" key="9">
    <source>
        <dbReference type="EMBL" id="EPQ13701.1"/>
    </source>
</evidence>
<keyword evidence="10" id="KW-1185">Reference proteome</keyword>
<dbReference type="InterPro" id="IPR033858">
    <property type="entry name" value="MPN_RPN7_8"/>
</dbReference>
<protein>
    <recommendedName>
        <fullName evidence="5">26S proteasome non-ATPase regulatory subunit 7</fullName>
    </recommendedName>
    <alternativeName>
        <fullName evidence="6">26S proteasome regulatory subunit RPN8</fullName>
    </alternativeName>
</protein>
<dbReference type="InterPro" id="IPR037518">
    <property type="entry name" value="MPN"/>
</dbReference>
<dbReference type="PANTHER" id="PTHR10540:SF7">
    <property type="entry name" value="26S PROTEASOME NON-ATPASE REGULATORY SUBUNIT 7"/>
    <property type="match status" value="1"/>
</dbReference>
<dbReference type="AlphaFoldDB" id="S7N9G6"/>
<feature type="domain" description="MPN" evidence="8">
    <location>
        <begin position="46"/>
        <end position="181"/>
    </location>
</feature>
<evidence type="ECO:0000256" key="4">
    <source>
        <dbReference type="ARBA" id="ARBA00065322"/>
    </source>
</evidence>
<dbReference type="GO" id="GO:0005838">
    <property type="term" value="C:proteasome regulatory particle"/>
    <property type="evidence" value="ECO:0007669"/>
    <property type="project" value="InterPro"/>
</dbReference>
<accession>S7N9G6</accession>
<comment type="subunit">
    <text evidence="4">Component of the 19S proteasome regulatory particle complex. The 26S proteasome consists of a 20S core particle (CP) and two 19S regulatory subunits (RP). The regulatory particle is made of a lid composed of 9 subunits including PSMD7, a base containing 6 ATPases and few additional components. Within the complex, PSMD7 interacts with subunit PSMD4 through their respective MPN domain. Interacts with TRIM5.</text>
</comment>
<keyword evidence="3 9" id="KW-0647">Proteasome</keyword>
<evidence type="ECO:0000259" key="8">
    <source>
        <dbReference type="PROSITE" id="PS50249"/>
    </source>
</evidence>
<feature type="region of interest" description="Disordered" evidence="7">
    <location>
        <begin position="320"/>
        <end position="355"/>
    </location>
</feature>
<comment type="similarity">
    <text evidence="2">Belongs to the peptidase M67A family.</text>
</comment>
<dbReference type="Pfam" id="PF13012">
    <property type="entry name" value="MitMem_reg"/>
    <property type="match status" value="1"/>
</dbReference>
<evidence type="ECO:0000256" key="5">
    <source>
        <dbReference type="ARBA" id="ARBA00071765"/>
    </source>
</evidence>
<dbReference type="GO" id="GO:0008237">
    <property type="term" value="F:metallopeptidase activity"/>
    <property type="evidence" value="ECO:0007669"/>
    <property type="project" value="InterPro"/>
</dbReference>
<feature type="compositionally biased region" description="Basic residues" evidence="7">
    <location>
        <begin position="346"/>
        <end position="355"/>
    </location>
</feature>
<dbReference type="GO" id="GO:0043161">
    <property type="term" value="P:proteasome-mediated ubiquitin-dependent protein catabolic process"/>
    <property type="evidence" value="ECO:0007669"/>
    <property type="project" value="TreeGrafter"/>
</dbReference>
<dbReference type="CDD" id="cd08062">
    <property type="entry name" value="MPN_RPN7_8"/>
    <property type="match status" value="1"/>
</dbReference>
<dbReference type="Proteomes" id="UP000052978">
    <property type="component" value="Unassembled WGS sequence"/>
</dbReference>
<sequence length="385" mass="43779">MLKLRIRINGYQERPCHCGYLCLRVAESRTWRAGCVAILELAVQKVVVHPLVLLSVVDQFNRIGKVGNQKCVVGVLLGSWQKKILDVSNSFIVPFDEDDKDDSIWFLDHDYLENMYGMFTKVNARERIVAWFHTGPKLHKNDIAINELMERYCPNSVLVIIDVKPKGLGLPTEAYISVEEVHDRTPTSKTFEHVTSEIGAEEAEEVGVEHLLRDIKDTTVGTLSQRITNQAHGLKGLNSKLLDIKGCLEKVATGKLPINHQIYQLKDVFNLLPDVGLQEFVKAFYLTTNDQMVVVYLASLIRSVVALDNLINNKIANRDAEKKEGQEKEESKKDRKDDEEKDKGKSDRKKRKRRKNKTCNFLICKLKSYKLTCVPPEGSFHLSAC</sequence>